<dbReference type="PANTHER" id="PTHR14226:SF57">
    <property type="entry name" value="BLR7027 PROTEIN"/>
    <property type="match status" value="1"/>
</dbReference>
<dbReference type="AlphaFoldDB" id="A0A850H286"/>
<dbReference type="InterPro" id="IPR002641">
    <property type="entry name" value="PNPLA_dom"/>
</dbReference>
<dbReference type="GO" id="GO:0016787">
    <property type="term" value="F:hydrolase activity"/>
    <property type="evidence" value="ECO:0007669"/>
    <property type="project" value="UniProtKB-UniRule"/>
</dbReference>
<dbReference type="Proteomes" id="UP000561438">
    <property type="component" value="Unassembled WGS sequence"/>
</dbReference>
<dbReference type="SUPFAM" id="SSF52151">
    <property type="entry name" value="FabD/lysophospholipase-like"/>
    <property type="match status" value="1"/>
</dbReference>
<sequence length="404" mass="44827">MPSSTPDYRYDQTALVFQGGGALGAFQAGAYEAFHELDVEPNWYAGISIGSVNAAIIAGNAPDERVPMLRSFWNLVTSGPPDGGDNWNLGISGVYGARAASVLGTAASMLGGAPGFFKPRGPAQFFAEPGSIDAVSFYDTAPLIETLKSHVDFERLNHPKAARVSLGAVEVENGNFVYFDNREHTMGPEHVMASGALPPGLPWIEIEGVKYWDGGLVSNTPLAHVLRECRGDALVFEVDLFPARGALPQTLIDVEERRKDIVYSSRTRMNTDAFRERHALKNALRKVIESIPEEDRDTKEIRHARRLIANHRVTLVHLIYRHDGFIGASKDYEFSRTSMLRHWQQGRADAAEILAHDCWRQPPPHDEAIAVYDLDHTRGLDERHGMDRIGLREQHEPKMPEKGT</sequence>
<keyword evidence="7" id="KW-1185">Reference proteome</keyword>
<protein>
    <submittedName>
        <fullName evidence="6">Patatin-like phospholipase family protein</fullName>
    </submittedName>
</protein>
<keyword evidence="2 4" id="KW-0442">Lipid degradation</keyword>
<dbReference type="PROSITE" id="PS51635">
    <property type="entry name" value="PNPLA"/>
    <property type="match status" value="1"/>
</dbReference>
<dbReference type="InterPro" id="IPR021095">
    <property type="entry name" value="DUF3734"/>
</dbReference>
<evidence type="ECO:0000313" key="6">
    <source>
        <dbReference type="EMBL" id="NVD44796.1"/>
    </source>
</evidence>
<keyword evidence="1 4" id="KW-0378">Hydrolase</keyword>
<dbReference type="GO" id="GO:0016042">
    <property type="term" value="P:lipid catabolic process"/>
    <property type="evidence" value="ECO:0007669"/>
    <property type="project" value="UniProtKB-UniRule"/>
</dbReference>
<feature type="active site" description="Nucleophile" evidence="4">
    <location>
        <position position="48"/>
    </location>
</feature>
<evidence type="ECO:0000259" key="5">
    <source>
        <dbReference type="PROSITE" id="PS51635"/>
    </source>
</evidence>
<dbReference type="CDD" id="cd07209">
    <property type="entry name" value="Pat_hypo_Ecoli_Z1214_like"/>
    <property type="match status" value="1"/>
</dbReference>
<gene>
    <name evidence="6" type="ORF">HUV48_07145</name>
</gene>
<feature type="short sequence motif" description="DGA/G" evidence="4">
    <location>
        <begin position="213"/>
        <end position="215"/>
    </location>
</feature>
<evidence type="ECO:0000313" key="7">
    <source>
        <dbReference type="Proteomes" id="UP000561438"/>
    </source>
</evidence>
<comment type="caution">
    <text evidence="6">The sequence shown here is derived from an EMBL/GenBank/DDBJ whole genome shotgun (WGS) entry which is preliminary data.</text>
</comment>
<feature type="active site" description="Proton acceptor" evidence="4">
    <location>
        <position position="213"/>
    </location>
</feature>
<dbReference type="PANTHER" id="PTHR14226">
    <property type="entry name" value="NEUROPATHY TARGET ESTERASE/SWISS CHEESE D.MELANOGASTER"/>
    <property type="match status" value="1"/>
</dbReference>
<feature type="short sequence motif" description="GXGXXG" evidence="4">
    <location>
        <begin position="19"/>
        <end position="24"/>
    </location>
</feature>
<dbReference type="Pfam" id="PF12536">
    <property type="entry name" value="DUF3734"/>
    <property type="match status" value="1"/>
</dbReference>
<reference evidence="6 7" key="1">
    <citation type="submission" date="2020-06" db="EMBL/GenBank/DDBJ databases">
        <title>Altererythrobacter sp. HHU K3-1.</title>
        <authorList>
            <person name="Zhang D."/>
            <person name="Xue H."/>
        </authorList>
    </citation>
    <scope>NUCLEOTIDE SEQUENCE [LARGE SCALE GENOMIC DNA]</scope>
    <source>
        <strain evidence="6 7">HHU K3-1</strain>
    </source>
</reference>
<feature type="domain" description="PNPLA" evidence="5">
    <location>
        <begin position="15"/>
        <end position="226"/>
    </location>
</feature>
<evidence type="ECO:0000256" key="4">
    <source>
        <dbReference type="PROSITE-ProRule" id="PRU01161"/>
    </source>
</evidence>
<name>A0A850H286_9SPHN</name>
<dbReference type="EMBL" id="JABWGV010000002">
    <property type="protein sequence ID" value="NVD44796.1"/>
    <property type="molecule type" value="Genomic_DNA"/>
</dbReference>
<dbReference type="RefSeq" id="WP_176267095.1">
    <property type="nucleotide sequence ID" value="NZ_JABWGV010000002.1"/>
</dbReference>
<feature type="short sequence motif" description="GXSXG" evidence="4">
    <location>
        <begin position="46"/>
        <end position="50"/>
    </location>
</feature>
<dbReference type="InterPro" id="IPR050301">
    <property type="entry name" value="NTE"/>
</dbReference>
<keyword evidence="3 4" id="KW-0443">Lipid metabolism</keyword>
<dbReference type="Pfam" id="PF01734">
    <property type="entry name" value="Patatin"/>
    <property type="match status" value="1"/>
</dbReference>
<organism evidence="6 7">
    <name type="scientific">Qipengyuania atrilutea</name>
    <dbReference type="NCBI Taxonomy" id="2744473"/>
    <lineage>
        <taxon>Bacteria</taxon>
        <taxon>Pseudomonadati</taxon>
        <taxon>Pseudomonadota</taxon>
        <taxon>Alphaproteobacteria</taxon>
        <taxon>Sphingomonadales</taxon>
        <taxon>Erythrobacteraceae</taxon>
        <taxon>Qipengyuania</taxon>
    </lineage>
</organism>
<proteinExistence type="predicted"/>
<accession>A0A850H286</accession>
<dbReference type="InterPro" id="IPR016035">
    <property type="entry name" value="Acyl_Trfase/lysoPLipase"/>
</dbReference>
<dbReference type="Gene3D" id="3.40.1090.10">
    <property type="entry name" value="Cytosolic phospholipase A2 catalytic domain"/>
    <property type="match status" value="2"/>
</dbReference>
<evidence type="ECO:0000256" key="3">
    <source>
        <dbReference type="ARBA" id="ARBA00023098"/>
    </source>
</evidence>
<evidence type="ECO:0000256" key="1">
    <source>
        <dbReference type="ARBA" id="ARBA00022801"/>
    </source>
</evidence>
<evidence type="ECO:0000256" key="2">
    <source>
        <dbReference type="ARBA" id="ARBA00022963"/>
    </source>
</evidence>